<dbReference type="Pfam" id="PF01872">
    <property type="entry name" value="RibD_C"/>
    <property type="match status" value="1"/>
</dbReference>
<dbReference type="InterPro" id="IPR050765">
    <property type="entry name" value="Riboflavin_Biosynth_HTPR"/>
</dbReference>
<feature type="domain" description="Bacterial bifunctional deaminase-reductase C-terminal" evidence="1">
    <location>
        <begin position="5"/>
        <end position="167"/>
    </location>
</feature>
<organism evidence="2 3">
    <name type="scientific">Guptibacillus hwajinpoensis</name>
    <dbReference type="NCBI Taxonomy" id="208199"/>
    <lineage>
        <taxon>Bacteria</taxon>
        <taxon>Bacillati</taxon>
        <taxon>Bacillota</taxon>
        <taxon>Bacilli</taxon>
        <taxon>Bacillales</taxon>
        <taxon>Guptibacillaceae</taxon>
        <taxon>Guptibacillus</taxon>
    </lineage>
</organism>
<evidence type="ECO:0000259" key="1">
    <source>
        <dbReference type="Pfam" id="PF01872"/>
    </source>
</evidence>
<dbReference type="InterPro" id="IPR002734">
    <property type="entry name" value="RibDG_C"/>
</dbReference>
<dbReference type="AlphaFoldDB" id="A0A4U1MLM2"/>
<dbReference type="InterPro" id="IPR024072">
    <property type="entry name" value="DHFR-like_dom_sf"/>
</dbReference>
<dbReference type="GO" id="GO:0009231">
    <property type="term" value="P:riboflavin biosynthetic process"/>
    <property type="evidence" value="ECO:0007669"/>
    <property type="project" value="InterPro"/>
</dbReference>
<proteinExistence type="predicted"/>
<evidence type="ECO:0000313" key="3">
    <source>
        <dbReference type="Proteomes" id="UP000310541"/>
    </source>
</evidence>
<protein>
    <submittedName>
        <fullName evidence="2">Dihydrofolate reductase</fullName>
    </submittedName>
</protein>
<dbReference type="Gene3D" id="3.40.430.10">
    <property type="entry name" value="Dihydrofolate Reductase, subunit A"/>
    <property type="match status" value="1"/>
</dbReference>
<dbReference type="PANTHER" id="PTHR38011">
    <property type="entry name" value="DIHYDROFOLATE REDUCTASE FAMILY PROTEIN (AFU_ORTHOLOGUE AFUA_8G06820)"/>
    <property type="match status" value="1"/>
</dbReference>
<dbReference type="GO" id="GO:0008703">
    <property type="term" value="F:5-amino-6-(5-phosphoribosylamino)uracil reductase activity"/>
    <property type="evidence" value="ECO:0007669"/>
    <property type="project" value="InterPro"/>
</dbReference>
<dbReference type="PANTHER" id="PTHR38011:SF11">
    <property type="entry name" value="2,5-DIAMINO-6-RIBOSYLAMINO-4(3H)-PYRIMIDINONE 5'-PHOSPHATE REDUCTASE"/>
    <property type="match status" value="1"/>
</dbReference>
<gene>
    <name evidence="2" type="ORF">FBF83_02005</name>
</gene>
<dbReference type="Proteomes" id="UP000310541">
    <property type="component" value="Unassembled WGS sequence"/>
</dbReference>
<evidence type="ECO:0000313" key="2">
    <source>
        <dbReference type="EMBL" id="TKD71601.1"/>
    </source>
</evidence>
<dbReference type="SUPFAM" id="SSF53597">
    <property type="entry name" value="Dihydrofolate reductase-like"/>
    <property type="match status" value="1"/>
</dbReference>
<name>A0A4U1MLM2_9BACL</name>
<accession>A0A4U1MLM2</accession>
<sequence length="178" mass="20461">MMSARKVSVYIATSVDGYIATENDSLDWLFRSEPEGDAGYAEFYETVDTIIMGRRTYDWVMEQVKGKYPYEEKKSYIYTSSPKENESNITFTSEEPSTLIDRIKKDDDGTIWLVGGGALINDFLQNNLIDEFIISIAPVLIGKGIPLFKNSEMEHDLELTEVRRYGQFAQLYYQIKKS</sequence>
<comment type="caution">
    <text evidence="2">The sequence shown here is derived from an EMBL/GenBank/DDBJ whole genome shotgun (WGS) entry which is preliminary data.</text>
</comment>
<dbReference type="EMBL" id="SWFM01000001">
    <property type="protein sequence ID" value="TKD71601.1"/>
    <property type="molecule type" value="Genomic_DNA"/>
</dbReference>
<reference evidence="2 3" key="1">
    <citation type="submission" date="2019-04" db="EMBL/GenBank/DDBJ databases">
        <title>Genome sequence of Bacillus hwajinpoensis strain Y2.</title>
        <authorList>
            <person name="Fair J.L."/>
            <person name="Maclea K.S."/>
        </authorList>
    </citation>
    <scope>NUCLEOTIDE SEQUENCE [LARGE SCALE GENOMIC DNA]</scope>
    <source>
        <strain evidence="2 3">Y2</strain>
    </source>
</reference>
<dbReference type="OrthoDB" id="195113at2"/>